<dbReference type="InterPro" id="IPR019270">
    <property type="entry name" value="DUF2283"/>
</dbReference>
<evidence type="ECO:0000313" key="2">
    <source>
        <dbReference type="Proteomes" id="UP000316217"/>
    </source>
</evidence>
<gene>
    <name evidence="1" type="ORF">EF810_04955</name>
</gene>
<organism evidence="1 2">
    <name type="scientific">Candidatus Methanodesulfokora washburnensis</name>
    <dbReference type="NCBI Taxonomy" id="2478471"/>
    <lineage>
        <taxon>Archaea</taxon>
        <taxon>Thermoproteota</taxon>
        <taxon>Candidatus Korarchaeia</taxon>
        <taxon>Candidatus Korarchaeia incertae sedis</taxon>
        <taxon>Candidatus Methanodesulfokora</taxon>
    </lineage>
</organism>
<protein>
    <submittedName>
        <fullName evidence="1">DUF2283 domain-containing protein</fullName>
    </submittedName>
</protein>
<dbReference type="Proteomes" id="UP000316217">
    <property type="component" value="Unassembled WGS sequence"/>
</dbReference>
<dbReference type="EMBL" id="RXII01000075">
    <property type="protein sequence ID" value="RZN61415.1"/>
    <property type="molecule type" value="Genomic_DNA"/>
</dbReference>
<evidence type="ECO:0000313" key="1">
    <source>
        <dbReference type="EMBL" id="RZN61415.1"/>
    </source>
</evidence>
<comment type="caution">
    <text evidence="1">The sequence shown here is derived from an EMBL/GenBank/DDBJ whole genome shotgun (WGS) entry which is preliminary data.</text>
</comment>
<accession>A0A520KJX7</accession>
<dbReference type="Pfam" id="PF10049">
    <property type="entry name" value="DUF2283"/>
    <property type="match status" value="1"/>
</dbReference>
<dbReference type="AlphaFoldDB" id="A0A520KJX7"/>
<dbReference type="PANTHER" id="PTHR37029:SF1">
    <property type="entry name" value="SSR1768 PROTEIN"/>
    <property type="match status" value="1"/>
</dbReference>
<proteinExistence type="predicted"/>
<sequence>MKQASQPVKVLYDPETDILYLHFMDGTAEEVLEAGDNVIVELDEKGRIMGIEIWNASKRGVMEELRKAVMMSSKQ</sequence>
<name>A0A520KJX7_9CREN</name>
<dbReference type="PANTHER" id="PTHR37029">
    <property type="entry name" value="SSR1768 PROTEIN"/>
    <property type="match status" value="1"/>
</dbReference>
<reference evidence="1 2" key="1">
    <citation type="journal article" date="2019" name="Nat. Microbiol.">
        <title>Wide diversity of methane and short-chain alkane metabolisms in uncultured archaea.</title>
        <authorList>
            <person name="Borrel G."/>
            <person name="Adam P.S."/>
            <person name="McKay L.J."/>
            <person name="Chen L.X."/>
            <person name="Sierra-Garcia I.N."/>
            <person name="Sieber C.M."/>
            <person name="Letourneur Q."/>
            <person name="Ghozlane A."/>
            <person name="Andersen G.L."/>
            <person name="Li W.J."/>
            <person name="Hallam S.J."/>
            <person name="Muyzer G."/>
            <person name="de Oliveira V.M."/>
            <person name="Inskeep W.P."/>
            <person name="Banfield J.F."/>
            <person name="Gribaldo S."/>
        </authorList>
    </citation>
    <scope>NUCLEOTIDE SEQUENCE [LARGE SCALE GENOMIC DNA]</scope>
    <source>
        <strain evidence="1">NM4</strain>
    </source>
</reference>